<evidence type="ECO:0000256" key="8">
    <source>
        <dbReference type="ARBA" id="ARBA00023170"/>
    </source>
</evidence>
<dbReference type="Proteomes" id="UP000324222">
    <property type="component" value="Unassembled WGS sequence"/>
</dbReference>
<gene>
    <name evidence="12" type="primary">Hr39_0</name>
    <name evidence="12" type="ORF">E2C01_005901</name>
</gene>
<dbReference type="PRINTS" id="PR00047">
    <property type="entry name" value="STROIDFINGER"/>
</dbReference>
<accession>A0A5B7CUM6</accession>
<organism evidence="12 13">
    <name type="scientific">Portunus trituberculatus</name>
    <name type="common">Swimming crab</name>
    <name type="synonym">Neptunus trituberculatus</name>
    <dbReference type="NCBI Taxonomy" id="210409"/>
    <lineage>
        <taxon>Eukaryota</taxon>
        <taxon>Metazoa</taxon>
        <taxon>Ecdysozoa</taxon>
        <taxon>Arthropoda</taxon>
        <taxon>Crustacea</taxon>
        <taxon>Multicrustacea</taxon>
        <taxon>Malacostraca</taxon>
        <taxon>Eumalacostraca</taxon>
        <taxon>Eucarida</taxon>
        <taxon>Decapoda</taxon>
        <taxon>Pleocyemata</taxon>
        <taxon>Brachyura</taxon>
        <taxon>Eubrachyura</taxon>
        <taxon>Portunoidea</taxon>
        <taxon>Portunidae</taxon>
        <taxon>Portuninae</taxon>
        <taxon>Portunus</taxon>
    </lineage>
</organism>
<dbReference type="FunFam" id="3.30.50.10:FF:000037">
    <property type="entry name" value="Nuclear hormone receptor FTZ-F1 beta"/>
    <property type="match status" value="1"/>
</dbReference>
<comment type="subcellular location">
    <subcellularLocation>
        <location evidence="1">Nucleus</location>
    </subcellularLocation>
</comment>
<dbReference type="InterPro" id="IPR001628">
    <property type="entry name" value="Znf_hrmn_rcpt"/>
</dbReference>
<dbReference type="Gene3D" id="3.30.50.10">
    <property type="entry name" value="Erythroid Transcription Factor GATA-1, subunit A"/>
    <property type="match status" value="1"/>
</dbReference>
<keyword evidence="4" id="KW-0862">Zinc</keyword>
<dbReference type="PROSITE" id="PS51030">
    <property type="entry name" value="NUCLEAR_REC_DBD_2"/>
    <property type="match status" value="1"/>
</dbReference>
<evidence type="ECO:0000256" key="1">
    <source>
        <dbReference type="ARBA" id="ARBA00004123"/>
    </source>
</evidence>
<keyword evidence="9" id="KW-0539">Nucleus</keyword>
<name>A0A5B7CUM6_PORTR</name>
<dbReference type="GO" id="GO:0043565">
    <property type="term" value="F:sequence-specific DNA binding"/>
    <property type="evidence" value="ECO:0007669"/>
    <property type="project" value="InterPro"/>
</dbReference>
<keyword evidence="7" id="KW-0804">Transcription</keyword>
<dbReference type="SMART" id="SM00399">
    <property type="entry name" value="ZnF_C4"/>
    <property type="match status" value="1"/>
</dbReference>
<evidence type="ECO:0000256" key="3">
    <source>
        <dbReference type="ARBA" id="ARBA00022771"/>
    </source>
</evidence>
<evidence type="ECO:0000256" key="7">
    <source>
        <dbReference type="ARBA" id="ARBA00023163"/>
    </source>
</evidence>
<dbReference type="PROSITE" id="PS00031">
    <property type="entry name" value="NUCLEAR_REC_DBD_1"/>
    <property type="match status" value="1"/>
</dbReference>
<dbReference type="AlphaFoldDB" id="A0A5B7CUM6"/>
<sequence length="177" mass="19594">MKCLSLTPSSPRLPLPQSPIQQRHINFPMPTHQSPNLGRQYTGAAPGALYSAPLDLRESHNPNAIGHPDSKDVKDDERPATDLQQHSVLAAQSGITRQQLINSPCPICGDKISGFHYGIFSCESCKGFFKRTVQNKKNYVCMRGSTCTVSTSTRKKCPACRFDKCLCMGMKLEVKLR</sequence>
<keyword evidence="13" id="KW-1185">Reference proteome</keyword>
<evidence type="ECO:0000256" key="6">
    <source>
        <dbReference type="ARBA" id="ARBA00023125"/>
    </source>
</evidence>
<proteinExistence type="predicted"/>
<dbReference type="GO" id="GO:0008270">
    <property type="term" value="F:zinc ion binding"/>
    <property type="evidence" value="ECO:0007669"/>
    <property type="project" value="UniProtKB-KW"/>
</dbReference>
<dbReference type="InterPro" id="IPR013088">
    <property type="entry name" value="Znf_NHR/GATA"/>
</dbReference>
<evidence type="ECO:0000256" key="10">
    <source>
        <dbReference type="SAM" id="MobiDB-lite"/>
    </source>
</evidence>
<dbReference type="EMBL" id="VSRR010000263">
    <property type="protein sequence ID" value="MPC13179.1"/>
    <property type="molecule type" value="Genomic_DNA"/>
</dbReference>
<evidence type="ECO:0000259" key="11">
    <source>
        <dbReference type="PROSITE" id="PS51030"/>
    </source>
</evidence>
<evidence type="ECO:0000313" key="12">
    <source>
        <dbReference type="EMBL" id="MPC13179.1"/>
    </source>
</evidence>
<keyword evidence="5" id="KW-0805">Transcription regulation</keyword>
<feature type="region of interest" description="Disordered" evidence="10">
    <location>
        <begin position="57"/>
        <end position="78"/>
    </location>
</feature>
<keyword evidence="2" id="KW-0479">Metal-binding</keyword>
<dbReference type="PANTHER" id="PTHR24086">
    <property type="entry name" value="NUCLEAR RECEPTOR SUBFAMILY 5 GROUP A"/>
    <property type="match status" value="1"/>
</dbReference>
<dbReference type="SUPFAM" id="SSF57716">
    <property type="entry name" value="Glucocorticoid receptor-like (DNA-binding domain)"/>
    <property type="match status" value="1"/>
</dbReference>
<keyword evidence="6" id="KW-0238">DNA-binding</keyword>
<dbReference type="OrthoDB" id="5984981at2759"/>
<protein>
    <submittedName>
        <fullName evidence="12">Nuclear hormone receptor FTZ-F1 beta</fullName>
    </submittedName>
</protein>
<comment type="caution">
    <text evidence="12">The sequence shown here is derived from an EMBL/GenBank/DDBJ whole genome shotgun (WGS) entry which is preliminary data.</text>
</comment>
<feature type="compositionally biased region" description="Basic and acidic residues" evidence="10">
    <location>
        <begin position="68"/>
        <end position="78"/>
    </location>
</feature>
<dbReference type="PANTHER" id="PTHR24086:SF25">
    <property type="entry name" value="NUCLEAR HORMONE RECEPTOR FTZ-F1 BETA"/>
    <property type="match status" value="1"/>
</dbReference>
<feature type="domain" description="Nuclear receptor" evidence="11">
    <location>
        <begin position="102"/>
        <end position="177"/>
    </location>
</feature>
<keyword evidence="3" id="KW-0863">Zinc-finger</keyword>
<keyword evidence="8 12" id="KW-0675">Receptor</keyword>
<evidence type="ECO:0000313" key="13">
    <source>
        <dbReference type="Proteomes" id="UP000324222"/>
    </source>
</evidence>
<dbReference type="InterPro" id="IPR016355">
    <property type="entry name" value="NR5-like"/>
</dbReference>
<dbReference type="GO" id="GO:0005634">
    <property type="term" value="C:nucleus"/>
    <property type="evidence" value="ECO:0007669"/>
    <property type="project" value="UniProtKB-SubCell"/>
</dbReference>
<evidence type="ECO:0000256" key="9">
    <source>
        <dbReference type="ARBA" id="ARBA00023242"/>
    </source>
</evidence>
<evidence type="ECO:0000256" key="5">
    <source>
        <dbReference type="ARBA" id="ARBA00023015"/>
    </source>
</evidence>
<evidence type="ECO:0000256" key="2">
    <source>
        <dbReference type="ARBA" id="ARBA00022723"/>
    </source>
</evidence>
<reference evidence="12 13" key="1">
    <citation type="submission" date="2019-05" db="EMBL/GenBank/DDBJ databases">
        <title>Another draft genome of Portunus trituberculatus and its Hox gene families provides insights of decapod evolution.</title>
        <authorList>
            <person name="Jeong J.-H."/>
            <person name="Song I."/>
            <person name="Kim S."/>
            <person name="Choi T."/>
            <person name="Kim D."/>
            <person name="Ryu S."/>
            <person name="Kim W."/>
        </authorList>
    </citation>
    <scope>NUCLEOTIDE SEQUENCE [LARGE SCALE GENOMIC DNA]</scope>
    <source>
        <tissue evidence="12">Muscle</tissue>
    </source>
</reference>
<evidence type="ECO:0000256" key="4">
    <source>
        <dbReference type="ARBA" id="ARBA00022833"/>
    </source>
</evidence>
<dbReference type="GO" id="GO:0004879">
    <property type="term" value="F:nuclear receptor activity"/>
    <property type="evidence" value="ECO:0007669"/>
    <property type="project" value="InterPro"/>
</dbReference>
<dbReference type="Pfam" id="PF00105">
    <property type="entry name" value="zf-C4"/>
    <property type="match status" value="1"/>
</dbReference>